<dbReference type="SUPFAM" id="SSF103054">
    <property type="entry name" value="General secretion pathway protein M, EpsM"/>
    <property type="match status" value="1"/>
</dbReference>
<evidence type="ECO:0000256" key="5">
    <source>
        <dbReference type="ARBA" id="ARBA00022519"/>
    </source>
</evidence>
<keyword evidence="8 11" id="KW-1133">Transmembrane helix</keyword>
<gene>
    <name evidence="12" type="ORF">SAMN05216217_11835</name>
</gene>
<dbReference type="Gene3D" id="3.30.1360.100">
    <property type="entry name" value="General secretion pathway protein M, EpsM"/>
    <property type="match status" value="1"/>
</dbReference>
<keyword evidence="7 10" id="KW-0653">Protein transport</keyword>
<keyword evidence="13" id="KW-1185">Reference proteome</keyword>
<evidence type="ECO:0000256" key="8">
    <source>
        <dbReference type="ARBA" id="ARBA00022989"/>
    </source>
</evidence>
<feature type="transmembrane region" description="Helical" evidence="11">
    <location>
        <begin position="15"/>
        <end position="33"/>
    </location>
</feature>
<dbReference type="GO" id="GO:0015628">
    <property type="term" value="P:protein secretion by the type II secretion system"/>
    <property type="evidence" value="ECO:0007669"/>
    <property type="project" value="InterPro"/>
</dbReference>
<keyword evidence="9 10" id="KW-0472">Membrane</keyword>
<reference evidence="13" key="1">
    <citation type="submission" date="2016-10" db="EMBL/GenBank/DDBJ databases">
        <authorList>
            <person name="Varghese N."/>
            <person name="Submissions S."/>
        </authorList>
    </citation>
    <scope>NUCLEOTIDE SEQUENCE [LARGE SCALE GENOMIC DNA]</scope>
    <source>
        <strain evidence="13">DSM 24213</strain>
    </source>
</reference>
<evidence type="ECO:0000256" key="6">
    <source>
        <dbReference type="ARBA" id="ARBA00022692"/>
    </source>
</evidence>
<protein>
    <recommendedName>
        <fullName evidence="10">Type II secretion system protein M</fullName>
        <shortName evidence="10">T2SS protein M</shortName>
    </recommendedName>
    <alternativeName>
        <fullName evidence="10">General secretion pathway protein M</fullName>
    </alternativeName>
</protein>
<evidence type="ECO:0000256" key="2">
    <source>
        <dbReference type="ARBA" id="ARBA00010637"/>
    </source>
</evidence>
<dbReference type="GO" id="GO:0005886">
    <property type="term" value="C:plasma membrane"/>
    <property type="evidence" value="ECO:0007669"/>
    <property type="project" value="UniProtKB-SubCell"/>
</dbReference>
<dbReference type="OrthoDB" id="6120808at2"/>
<dbReference type="Proteomes" id="UP000243629">
    <property type="component" value="Unassembled WGS sequence"/>
</dbReference>
<evidence type="ECO:0000256" key="4">
    <source>
        <dbReference type="ARBA" id="ARBA00022475"/>
    </source>
</evidence>
<dbReference type="InterPro" id="IPR007690">
    <property type="entry name" value="T2SS_GspM"/>
</dbReference>
<dbReference type="AlphaFoldDB" id="A0A1I4U798"/>
<evidence type="ECO:0000313" key="13">
    <source>
        <dbReference type="Proteomes" id="UP000243629"/>
    </source>
</evidence>
<dbReference type="InterPro" id="IPR023229">
    <property type="entry name" value="T2SS_M_periplasmic_sf"/>
</dbReference>
<dbReference type="RefSeq" id="WP_093478537.1">
    <property type="nucleotide sequence ID" value="NZ_FOUI01000018.1"/>
</dbReference>
<evidence type="ECO:0000256" key="3">
    <source>
        <dbReference type="ARBA" id="ARBA00022448"/>
    </source>
</evidence>
<name>A0A1I4U798_9GAMM</name>
<evidence type="ECO:0000256" key="7">
    <source>
        <dbReference type="ARBA" id="ARBA00022927"/>
    </source>
</evidence>
<keyword evidence="3 10" id="KW-0813">Transport</keyword>
<keyword evidence="4 10" id="KW-1003">Cell membrane</keyword>
<comment type="function">
    <text evidence="10">Inner membrane component of the type II secretion system required for the energy-dependent secretion of extracellular factors such as proteases and toxins from the periplasm.</text>
</comment>
<evidence type="ECO:0000256" key="10">
    <source>
        <dbReference type="PIRNR" id="PIRNR006291"/>
    </source>
</evidence>
<evidence type="ECO:0000313" key="12">
    <source>
        <dbReference type="EMBL" id="SFM84765.1"/>
    </source>
</evidence>
<comment type="similarity">
    <text evidence="2 10">Belongs to the GSP M family.</text>
</comment>
<keyword evidence="5 10" id="KW-0997">Cell inner membrane</keyword>
<dbReference type="Pfam" id="PF04612">
    <property type="entry name" value="T2SSM"/>
    <property type="match status" value="1"/>
</dbReference>
<evidence type="ECO:0000256" key="11">
    <source>
        <dbReference type="SAM" id="Phobius"/>
    </source>
</evidence>
<proteinExistence type="inferred from homology"/>
<sequence length="162" mass="18017">MKDWWATLPARDQRVLLFGSLALTAILGWLLLWEPLQLKREQLRADNAQLQADLSWMQQVAPEVRRRAAGSGRASVQRPSAGSILSLVEVSASAAGLREQLERIQPEGQGARLWLEAVAFDRLMAWLAELEQRNALQVTQLAFDRGSEPGQVSARLLLEPAP</sequence>
<dbReference type="EMBL" id="FOUI01000018">
    <property type="protein sequence ID" value="SFM84765.1"/>
    <property type="molecule type" value="Genomic_DNA"/>
</dbReference>
<keyword evidence="6 11" id="KW-0812">Transmembrane</keyword>
<comment type="subcellular location">
    <subcellularLocation>
        <location evidence="1">Cell inner membrane</location>
        <topology evidence="1">Single-pass membrane protein</topology>
    </subcellularLocation>
</comment>
<evidence type="ECO:0000256" key="1">
    <source>
        <dbReference type="ARBA" id="ARBA00004377"/>
    </source>
</evidence>
<organism evidence="12 13">
    <name type="scientific">Halopseudomonas yangmingensis</name>
    <dbReference type="NCBI Taxonomy" id="1720063"/>
    <lineage>
        <taxon>Bacteria</taxon>
        <taxon>Pseudomonadati</taxon>
        <taxon>Pseudomonadota</taxon>
        <taxon>Gammaproteobacteria</taxon>
        <taxon>Pseudomonadales</taxon>
        <taxon>Pseudomonadaceae</taxon>
        <taxon>Halopseudomonas</taxon>
    </lineage>
</organism>
<evidence type="ECO:0000256" key="9">
    <source>
        <dbReference type="ARBA" id="ARBA00023136"/>
    </source>
</evidence>
<dbReference type="PIRSF" id="PIRSF006291">
    <property type="entry name" value="GspM"/>
    <property type="match status" value="1"/>
</dbReference>
<accession>A0A1I4U798</accession>
<dbReference type="GO" id="GO:0015627">
    <property type="term" value="C:type II protein secretion system complex"/>
    <property type="evidence" value="ECO:0007669"/>
    <property type="project" value="InterPro"/>
</dbReference>
<dbReference type="STRING" id="1720063.SAMN05216217_11835"/>